<sequence>MKLGMTILLSVIIYVLGTLSVFGQEFKTEDHIYATLEKYQEITGKKISRFDEAPMLKIKVAAGELPPIEKRLPREPMVVKPGEGIGKYGGTVNFCVASIKSNEDFQWGRYASLLRRNDTCSEVLPNFIKGYDASKDYKVFTLYFRKGLKWSDGHPFTVDDVLFWWEDVILNKELTPTVPLQWKLGNEPAKFEKIDDYTLRIHFAKPNPTFPAQMSALAQGSFYHPKHYLNKWHIKYNPDANKLAKKEGYDYWWEAFEFHCDAGPGISDPNLPVTMAWRLKKATASYKSWERNPYYWAVDTNGNQLPYIDKVIVKVIPDLEAQKMTVITGGVDFYGFAASVKDYPLYKANEKKGGYRVMLAKSTAATHNNIAFNLNHPDPVKRKIFQNVKFRRALSVAINREEINKKLYFGKGVVRQATCHPDCSFYKKEWAEAWAQYDPELANKLLDEIGLDKRDPEGYRLRPDGKRMVVTIEYWPREERTDYLEMVKKYWEAVGIKTNLKPEERSFYEATRVKTGEHDAGVWQLGVTMELTCHYMAINYYNQMLGLAGSTGAAVKWRQWFDTGGKSGWEPPEDIKQYFEWLKEWYSTPKGTEKYIELAQKIFDFHAERIFHIGAIGYIPRPIIVKNELRNVSMNEEYFGWDVHWTRPYLPEQWFLKR</sequence>
<dbReference type="GO" id="GO:0015833">
    <property type="term" value="P:peptide transport"/>
    <property type="evidence" value="ECO:0007669"/>
    <property type="project" value="TreeGrafter"/>
</dbReference>
<gene>
    <name evidence="2" type="ORF">DRJ00_07505</name>
</gene>
<comment type="caution">
    <text evidence="2">The sequence shown here is derived from an EMBL/GenBank/DDBJ whole genome shotgun (WGS) entry which is preliminary data.</text>
</comment>
<feature type="domain" description="Solute-binding protein family 5" evidence="1">
    <location>
        <begin position="123"/>
        <end position="529"/>
    </location>
</feature>
<dbReference type="Gene3D" id="3.40.190.10">
    <property type="entry name" value="Periplasmic binding protein-like II"/>
    <property type="match status" value="1"/>
</dbReference>
<protein>
    <submittedName>
        <fullName evidence="2">ABC transporter substrate-binding protein</fullName>
    </submittedName>
</protein>
<reference evidence="2 3" key="1">
    <citation type="submission" date="2018-06" db="EMBL/GenBank/DDBJ databases">
        <title>Extensive metabolic versatility and redundancy in microbially diverse, dynamic hydrothermal sediments.</title>
        <authorList>
            <person name="Dombrowski N."/>
            <person name="Teske A."/>
            <person name="Baker B.J."/>
        </authorList>
    </citation>
    <scope>NUCLEOTIDE SEQUENCE [LARGE SCALE GENOMIC DNA]</scope>
    <source>
        <strain evidence="2">B47_G16</strain>
    </source>
</reference>
<dbReference type="SUPFAM" id="SSF53850">
    <property type="entry name" value="Periplasmic binding protein-like II"/>
    <property type="match status" value="1"/>
</dbReference>
<proteinExistence type="predicted"/>
<dbReference type="EMBL" id="QMPZ01000140">
    <property type="protein sequence ID" value="RLE07783.1"/>
    <property type="molecule type" value="Genomic_DNA"/>
</dbReference>
<dbReference type="PANTHER" id="PTHR30290:SF62">
    <property type="entry name" value="OLIGOPEPTIDE ABC TRANSPORTER, PERIPLASMIC OLIGOPEPTIDE-BINDING PROTEIN"/>
    <property type="match status" value="1"/>
</dbReference>
<dbReference type="InterPro" id="IPR039424">
    <property type="entry name" value="SBP_5"/>
</dbReference>
<dbReference type="Pfam" id="PF00496">
    <property type="entry name" value="SBP_bac_5"/>
    <property type="match status" value="1"/>
</dbReference>
<organism evidence="2 3">
    <name type="scientific">Aerophobetes bacterium</name>
    <dbReference type="NCBI Taxonomy" id="2030807"/>
    <lineage>
        <taxon>Bacteria</taxon>
        <taxon>Candidatus Aerophobota</taxon>
    </lineage>
</organism>
<dbReference type="Proteomes" id="UP000279422">
    <property type="component" value="Unassembled WGS sequence"/>
</dbReference>
<name>A0A497E4Y2_UNCAE</name>
<dbReference type="AlphaFoldDB" id="A0A497E4Y2"/>
<dbReference type="Gene3D" id="3.10.105.10">
    <property type="entry name" value="Dipeptide-binding Protein, Domain 3"/>
    <property type="match status" value="1"/>
</dbReference>
<evidence type="ECO:0000259" key="1">
    <source>
        <dbReference type="Pfam" id="PF00496"/>
    </source>
</evidence>
<dbReference type="CDD" id="cd08500">
    <property type="entry name" value="PBP2_NikA_DppA_OppA_like_4"/>
    <property type="match status" value="1"/>
</dbReference>
<evidence type="ECO:0000313" key="2">
    <source>
        <dbReference type="EMBL" id="RLE07783.1"/>
    </source>
</evidence>
<dbReference type="PANTHER" id="PTHR30290">
    <property type="entry name" value="PERIPLASMIC BINDING COMPONENT OF ABC TRANSPORTER"/>
    <property type="match status" value="1"/>
</dbReference>
<evidence type="ECO:0000313" key="3">
    <source>
        <dbReference type="Proteomes" id="UP000279422"/>
    </source>
</evidence>
<dbReference type="InterPro" id="IPR000914">
    <property type="entry name" value="SBP_5_dom"/>
</dbReference>
<accession>A0A497E4Y2</accession>
<dbReference type="GO" id="GO:1904680">
    <property type="term" value="F:peptide transmembrane transporter activity"/>
    <property type="evidence" value="ECO:0007669"/>
    <property type="project" value="TreeGrafter"/>
</dbReference>